<feature type="compositionally biased region" description="Basic and acidic residues" evidence="1">
    <location>
        <begin position="179"/>
        <end position="194"/>
    </location>
</feature>
<sequence length="219" mass="24922">MSAEFLERLKFLKHFGHTDRDSVRYVEVLRQYVQAPGFTSLEPNAEILNYDYLKFRPHMETAFSGLTFTLLKQSEAIKNNDPVHREALKKIPPSCATLFADEQFTALINKAGGVKNVFRPEYKGRMTSALRKIEMKSETVTYPDQGRIINSAEEEVAGKYNSGRNAELYKGRKTGSPSSHRERSGQYKTEDIDWRKPFRAGQLQNFTNGGKCTGLQSTL</sequence>
<gene>
    <name evidence="2" type="ORF">OBRU01_05771</name>
</gene>
<feature type="region of interest" description="Disordered" evidence="1">
    <location>
        <begin position="166"/>
        <end position="194"/>
    </location>
</feature>
<evidence type="ECO:0000313" key="2">
    <source>
        <dbReference type="EMBL" id="KOB76409.1"/>
    </source>
</evidence>
<comment type="caution">
    <text evidence="2">The sequence shown here is derived from an EMBL/GenBank/DDBJ whole genome shotgun (WGS) entry which is preliminary data.</text>
</comment>
<reference evidence="2 3" key="1">
    <citation type="journal article" date="2015" name="Genome Biol. Evol.">
        <title>The genome of winter moth (Operophtera brumata) provides a genomic perspective on sexual dimorphism and phenology.</title>
        <authorList>
            <person name="Derks M.F."/>
            <person name="Smit S."/>
            <person name="Salis L."/>
            <person name="Schijlen E."/>
            <person name="Bossers A."/>
            <person name="Mateman C."/>
            <person name="Pijl A.S."/>
            <person name="de Ridder D."/>
            <person name="Groenen M.A."/>
            <person name="Visser M.E."/>
            <person name="Megens H.J."/>
        </authorList>
    </citation>
    <scope>NUCLEOTIDE SEQUENCE [LARGE SCALE GENOMIC DNA]</scope>
    <source>
        <strain evidence="2">WM2013NL</strain>
        <tissue evidence="2">Head and thorax</tissue>
    </source>
</reference>
<evidence type="ECO:0000313" key="3">
    <source>
        <dbReference type="Proteomes" id="UP000037510"/>
    </source>
</evidence>
<accession>A0A0L7LM27</accession>
<keyword evidence="3" id="KW-1185">Reference proteome</keyword>
<dbReference type="Proteomes" id="UP000037510">
    <property type="component" value="Unassembled WGS sequence"/>
</dbReference>
<dbReference type="EMBL" id="JTDY01000631">
    <property type="protein sequence ID" value="KOB76409.1"/>
    <property type="molecule type" value="Genomic_DNA"/>
</dbReference>
<dbReference type="AlphaFoldDB" id="A0A0L7LM27"/>
<organism evidence="2 3">
    <name type="scientific">Operophtera brumata</name>
    <name type="common">Winter moth</name>
    <name type="synonym">Phalaena brumata</name>
    <dbReference type="NCBI Taxonomy" id="104452"/>
    <lineage>
        <taxon>Eukaryota</taxon>
        <taxon>Metazoa</taxon>
        <taxon>Ecdysozoa</taxon>
        <taxon>Arthropoda</taxon>
        <taxon>Hexapoda</taxon>
        <taxon>Insecta</taxon>
        <taxon>Pterygota</taxon>
        <taxon>Neoptera</taxon>
        <taxon>Endopterygota</taxon>
        <taxon>Lepidoptera</taxon>
        <taxon>Glossata</taxon>
        <taxon>Ditrysia</taxon>
        <taxon>Geometroidea</taxon>
        <taxon>Geometridae</taxon>
        <taxon>Larentiinae</taxon>
        <taxon>Operophtera</taxon>
    </lineage>
</organism>
<protein>
    <submittedName>
        <fullName evidence="2">Uncharacterized protein</fullName>
    </submittedName>
</protein>
<evidence type="ECO:0000256" key="1">
    <source>
        <dbReference type="SAM" id="MobiDB-lite"/>
    </source>
</evidence>
<proteinExistence type="predicted"/>
<name>A0A0L7LM27_OPEBR</name>